<dbReference type="AlphaFoldDB" id="A0AAV7K367"/>
<dbReference type="EMBL" id="JAKMXF010000177">
    <property type="protein sequence ID" value="KAI6655693.1"/>
    <property type="molecule type" value="Genomic_DNA"/>
</dbReference>
<evidence type="ECO:0000313" key="1">
    <source>
        <dbReference type="EMBL" id="KAI6655693.1"/>
    </source>
</evidence>
<organism evidence="1 2">
    <name type="scientific">Oopsacas minuta</name>
    <dbReference type="NCBI Taxonomy" id="111878"/>
    <lineage>
        <taxon>Eukaryota</taxon>
        <taxon>Metazoa</taxon>
        <taxon>Porifera</taxon>
        <taxon>Hexactinellida</taxon>
        <taxon>Hexasterophora</taxon>
        <taxon>Lyssacinosida</taxon>
        <taxon>Leucopsacidae</taxon>
        <taxon>Oopsacas</taxon>
    </lineage>
</organism>
<comment type="caution">
    <text evidence="1">The sequence shown here is derived from an EMBL/GenBank/DDBJ whole genome shotgun (WGS) entry which is preliminary data.</text>
</comment>
<name>A0AAV7K367_9METZ</name>
<accession>A0AAV7K367</accession>
<evidence type="ECO:0000313" key="2">
    <source>
        <dbReference type="Proteomes" id="UP001165289"/>
    </source>
</evidence>
<keyword evidence="2" id="KW-1185">Reference proteome</keyword>
<protein>
    <submittedName>
        <fullName evidence="1">Uncharacterized protein</fullName>
    </submittedName>
</protein>
<reference evidence="1 2" key="1">
    <citation type="journal article" date="2023" name="BMC Biol.">
        <title>The compact genome of the sponge Oopsacas minuta (Hexactinellida) is lacking key metazoan core genes.</title>
        <authorList>
            <person name="Santini S."/>
            <person name="Schenkelaars Q."/>
            <person name="Jourda C."/>
            <person name="Duchesne M."/>
            <person name="Belahbib H."/>
            <person name="Rocher C."/>
            <person name="Selva M."/>
            <person name="Riesgo A."/>
            <person name="Vervoort M."/>
            <person name="Leys S.P."/>
            <person name="Kodjabachian L."/>
            <person name="Le Bivic A."/>
            <person name="Borchiellini C."/>
            <person name="Claverie J.M."/>
            <person name="Renard E."/>
        </authorList>
    </citation>
    <scope>NUCLEOTIDE SEQUENCE [LARGE SCALE GENOMIC DNA]</scope>
    <source>
        <strain evidence="1">SPO-2</strain>
    </source>
</reference>
<sequence length="112" mass="12766">MITCSSHNVQAKVYIGVSECISVDLNIPKRDHIFIRPSSPEVATLFPFMFHFTEHITPVWATTFFSKRPDLLRNSKLPLDEPITSISENFPELVLCIGQHCMHTGKYPFGNM</sequence>
<dbReference type="Proteomes" id="UP001165289">
    <property type="component" value="Unassembled WGS sequence"/>
</dbReference>
<proteinExistence type="predicted"/>
<gene>
    <name evidence="1" type="ORF">LOD99_1833</name>
</gene>